<feature type="region of interest" description="Disordered" evidence="1">
    <location>
        <begin position="22"/>
        <end position="91"/>
    </location>
</feature>
<feature type="chain" id="PRO_5030057689" evidence="2">
    <location>
        <begin position="26"/>
        <end position="104"/>
    </location>
</feature>
<comment type="caution">
    <text evidence="4">The sequence shown here is derived from an EMBL/GenBank/DDBJ whole genome shotgun (WGS) entry which is preliminary data.</text>
</comment>
<keyword evidence="6" id="KW-1185">Reference proteome</keyword>
<dbReference type="Proteomes" id="UP000533533">
    <property type="component" value="Unassembled WGS sequence"/>
</dbReference>
<evidence type="ECO:0000313" key="5">
    <source>
        <dbReference type="Proteomes" id="UP000247772"/>
    </source>
</evidence>
<dbReference type="EMBL" id="JACHVZ010000007">
    <property type="protein sequence ID" value="MBB2928519.1"/>
    <property type="molecule type" value="Genomic_DNA"/>
</dbReference>
<evidence type="ECO:0000313" key="6">
    <source>
        <dbReference type="Proteomes" id="UP000533533"/>
    </source>
</evidence>
<organism evidence="4 5">
    <name type="scientific">Paraburkholderia silvatlantica</name>
    <dbReference type="NCBI Taxonomy" id="321895"/>
    <lineage>
        <taxon>Bacteria</taxon>
        <taxon>Pseudomonadati</taxon>
        <taxon>Pseudomonadota</taxon>
        <taxon>Betaproteobacteria</taxon>
        <taxon>Burkholderiales</taxon>
        <taxon>Burkholderiaceae</taxon>
        <taxon>Paraburkholderia</taxon>
    </lineage>
</organism>
<evidence type="ECO:0000313" key="3">
    <source>
        <dbReference type="EMBL" id="MBB2928519.1"/>
    </source>
</evidence>
<dbReference type="EMBL" id="QJSQ01000042">
    <property type="protein sequence ID" value="PYE13882.1"/>
    <property type="molecule type" value="Genomic_DNA"/>
</dbReference>
<name>A0A2U0ZX53_9BURK</name>
<reference evidence="4 5" key="1">
    <citation type="submission" date="2018-06" db="EMBL/GenBank/DDBJ databases">
        <title>Genomic Encyclopedia of Type Strains, Phase IV (KMG-V): Genome sequencing to study the core and pangenomes of soil and plant-associated prokaryotes.</title>
        <authorList>
            <person name="Whitman W."/>
        </authorList>
    </citation>
    <scope>NUCLEOTIDE SEQUENCE [LARGE SCALE GENOMIC DNA]</scope>
    <source>
        <strain evidence="4 5">SRCL-318</strain>
        <strain evidence="3 6">SRMrh-85</strain>
    </source>
</reference>
<keyword evidence="2" id="KW-0732">Signal</keyword>
<dbReference type="Proteomes" id="UP000247772">
    <property type="component" value="Unassembled WGS sequence"/>
</dbReference>
<dbReference type="RefSeq" id="WP_110387640.1">
    <property type="nucleotide sequence ID" value="NZ_JACHVZ010000007.1"/>
</dbReference>
<sequence length="104" mass="11643">MRHTMLALALAGGVAAAIESVPARAQPSADRYENSQSAARPPGGKPSMRRIRSDTIPRPASDINQRPAVPPDLDQRRRDGHMTPDERRLLRQHIEDAVRELYKR</sequence>
<protein>
    <submittedName>
        <fullName evidence="4">Uncharacterized protein</fullName>
    </submittedName>
</protein>
<evidence type="ECO:0000256" key="2">
    <source>
        <dbReference type="SAM" id="SignalP"/>
    </source>
</evidence>
<dbReference type="AlphaFoldDB" id="A0A2U0ZX53"/>
<proteinExistence type="predicted"/>
<evidence type="ECO:0000313" key="4">
    <source>
        <dbReference type="EMBL" id="PYE13882.1"/>
    </source>
</evidence>
<evidence type="ECO:0000256" key="1">
    <source>
        <dbReference type="SAM" id="MobiDB-lite"/>
    </source>
</evidence>
<feature type="signal peptide" evidence="2">
    <location>
        <begin position="1"/>
        <end position="25"/>
    </location>
</feature>
<accession>A0A2U0ZX53</accession>
<gene>
    <name evidence="4" type="ORF">C7410_14230</name>
    <name evidence="3" type="ORF">FHX59_002941</name>
</gene>
<dbReference type="OrthoDB" id="9132789at2"/>
<feature type="compositionally biased region" description="Basic and acidic residues" evidence="1">
    <location>
        <begin position="73"/>
        <end position="91"/>
    </location>
</feature>